<dbReference type="VEuPathDB" id="FungiDB:F503_07786"/>
<gene>
    <name evidence="3" type="ORF">F503_07786</name>
</gene>
<dbReference type="STRING" id="1262450.S3D1K3"/>
<dbReference type="Proteomes" id="UP000016923">
    <property type="component" value="Unassembled WGS sequence"/>
</dbReference>
<protein>
    <submittedName>
        <fullName evidence="3">3-oxoadipate enol-lactonase i</fullName>
    </submittedName>
</protein>
<reference evidence="3 4" key="1">
    <citation type="journal article" date="2013" name="BMC Genomics">
        <title>The genome and transcriptome of the pine saprophyte Ophiostoma piceae, and a comparison with the bark beetle-associated pine pathogen Grosmannia clavigera.</title>
        <authorList>
            <person name="Haridas S."/>
            <person name="Wang Y."/>
            <person name="Lim L."/>
            <person name="Massoumi Alamouti S."/>
            <person name="Jackman S."/>
            <person name="Docking R."/>
            <person name="Robertson G."/>
            <person name="Birol I."/>
            <person name="Bohlmann J."/>
            <person name="Breuil C."/>
        </authorList>
    </citation>
    <scope>NUCLEOTIDE SEQUENCE [LARGE SCALE GENOMIC DNA]</scope>
    <source>
        <strain evidence="3 4">UAMH 11346</strain>
    </source>
</reference>
<dbReference type="InterPro" id="IPR029058">
    <property type="entry name" value="AB_hydrolase_fold"/>
</dbReference>
<dbReference type="eggNOG" id="ENOG502QR0K">
    <property type="taxonomic scope" value="Eukaryota"/>
</dbReference>
<evidence type="ECO:0000256" key="1">
    <source>
        <dbReference type="ARBA" id="ARBA00008645"/>
    </source>
</evidence>
<dbReference type="OrthoDB" id="2851338at2759"/>
<dbReference type="InterPro" id="IPR000073">
    <property type="entry name" value="AB_hydrolase_1"/>
</dbReference>
<name>S3D1K3_OPHP1</name>
<dbReference type="PANTHER" id="PTHR43039">
    <property type="entry name" value="ESTERASE-RELATED"/>
    <property type="match status" value="1"/>
</dbReference>
<evidence type="ECO:0000259" key="2">
    <source>
        <dbReference type="Pfam" id="PF00561"/>
    </source>
</evidence>
<dbReference type="SUPFAM" id="SSF53474">
    <property type="entry name" value="alpha/beta-Hydrolases"/>
    <property type="match status" value="1"/>
</dbReference>
<dbReference type="InterPro" id="IPR011008">
    <property type="entry name" value="Dimeric_a/b-barrel"/>
</dbReference>
<dbReference type="HOGENOM" id="CLU_021595_0_0_1"/>
<dbReference type="EMBL" id="KE148151">
    <property type="protein sequence ID" value="EPE07135.1"/>
    <property type="molecule type" value="Genomic_DNA"/>
</dbReference>
<organism evidence="3 4">
    <name type="scientific">Ophiostoma piceae (strain UAMH 11346)</name>
    <name type="common">Sap stain fungus</name>
    <dbReference type="NCBI Taxonomy" id="1262450"/>
    <lineage>
        <taxon>Eukaryota</taxon>
        <taxon>Fungi</taxon>
        <taxon>Dikarya</taxon>
        <taxon>Ascomycota</taxon>
        <taxon>Pezizomycotina</taxon>
        <taxon>Sordariomycetes</taxon>
        <taxon>Sordariomycetidae</taxon>
        <taxon>Ophiostomatales</taxon>
        <taxon>Ophiostomataceae</taxon>
        <taxon>Ophiostoma</taxon>
    </lineage>
</organism>
<dbReference type="AlphaFoldDB" id="S3D1K3"/>
<dbReference type="SUPFAM" id="SSF54909">
    <property type="entry name" value="Dimeric alpha+beta barrel"/>
    <property type="match status" value="1"/>
</dbReference>
<accession>S3D1K3</accession>
<dbReference type="Pfam" id="PF00561">
    <property type="entry name" value="Abhydrolase_1"/>
    <property type="match status" value="1"/>
</dbReference>
<dbReference type="OMA" id="DWYNTEH"/>
<evidence type="ECO:0000313" key="3">
    <source>
        <dbReference type="EMBL" id="EPE07135.1"/>
    </source>
</evidence>
<dbReference type="Gene3D" id="3.40.50.1820">
    <property type="entry name" value="alpha/beta hydrolase"/>
    <property type="match status" value="1"/>
</dbReference>
<evidence type="ECO:0000313" key="4">
    <source>
        <dbReference type="Proteomes" id="UP000016923"/>
    </source>
</evidence>
<feature type="domain" description="AB hydrolase-1" evidence="2">
    <location>
        <begin position="303"/>
        <end position="398"/>
    </location>
</feature>
<comment type="similarity">
    <text evidence="1">Belongs to the AB hydrolase superfamily.</text>
</comment>
<proteinExistence type="inferred from homology"/>
<sequence>MAGMLFVTMQPRPGLSLDQFHEWYNNEHGPTRLRLPQIFSTGQRYKASDSNNDDGPPFVATYDVTDMAFLTQPIYTDLRAHRSPREAETIGQVDVKRYMFDWQSTKQLESLESVDIEKEVQMPGTVLVYVDVTIKETASQEDAEKELARWYDEEHFGMLSKVPGWLRSRRFRTSTLDLAEGKPLRIVSLHEYRPHGQNGLGGPEHKASMDTPWRTEVFDKYVAAKGRRTWELFYAFGPAPRDLQHLARLPQTRAFSSADGRTTTTPDNNILESFVAAADGLEIPYRLEGNPAPDAPVLAFSNSLLTSLHMWDDLVAIIKQKRPEYQILRYDTRGRHAIPAPPVPATMEMLADDLATLVNALRIPKLAALVGVSLGGATTLQFALKYPKLVSKFVSCDFNIAGSPANTSAWKERIAIAEGSDTGMETLAGITVSRWFAPVTLTEKPATTQAMTDMVAANSIEGFKYSCQALWAFDLKDAAANLQVPGLFVAGEADGKGALAKAIDGFRPAVGTKSGQRVELRIVPDAGHLPMFENPDQFWETIKHFV</sequence>
<keyword evidence="4" id="KW-1185">Reference proteome</keyword>